<evidence type="ECO:0000259" key="3">
    <source>
        <dbReference type="Pfam" id="PF06791"/>
    </source>
</evidence>
<evidence type="ECO:0000259" key="2">
    <source>
        <dbReference type="Pfam" id="PF02557"/>
    </source>
</evidence>
<dbReference type="CDD" id="cd14814">
    <property type="entry name" value="Peptidase_M15"/>
    <property type="match status" value="1"/>
</dbReference>
<sequence length="894" mass="94342">MARQIAIRLGTEGKAQVVADLDAIGTTGDAAFNRLAKSAVKAGRDADAAMEFANKQASKLAALLPGLNPTKLDMAAGVRDNIGKSAESSAAVFEAAYAKMEARAVALRAAIDPAFGAQQRFDKEIAEARTLISAGAISLDDYVAKLRQEQAALDAVSIGHGRAGNSAGAQRAAMQGLSYQLQDTFTQISMGTNVLQVFAIQGGQVAGQFSSLEGRAGDFARFMIGPWGLAITAAALVLGPLVGKLFNFSDAVKDGIDKLKKDAEETENTRIAKERFARSAEGVAASIREQTEALDTAAKSERSAAERANILAKENLKREMSIRAVTAAMLDQAIAQENIDKTRAQAPGQRGELGTLALTESSGRVAGLQTQLQANQKAIDEAKRNLMGTRIDLATESAARSADPMARIKKQYDDQATAARNAARVRIKAGQDVDGALTQELATIERNRAAAVKAEQDKQKAAGETSRQYGREVTSREASSIARAAGLQVNSADRSTARQQQLYDDWISKGKPKENPVAKPGTSAHERGNALDIQVQAGVTAKKIKDAFAAEGVRLTKVFAETGHWHVEWARTAAQRTAASDAAKETRELAKANKELDSDLGEVVKQFDPARAAADEYAATLAKISALQAAGRLTTGQASGYKMEAYHQEQKRQADAQLAQFKVLFGSEDPLADTMNQIQIQRDAEVQVRADDYEKRKASIRDLAGYYRDAMTGGTKSIMDIFRQRGLDAISEMLAKWTLSKIGSAGGGGLLGAFTKLIGGASALSGGSSAFAGADLNVGSVSAAGGPYLPKLAAGTEYWSGGTALLGEHGPERAWLPTGTRVTPAGATRRMGDGGNAQPVTNHFDLRGAVMTADLLSQMNAMSQSMGVAAANGGSMMAAADAEASATRRLGRFR</sequence>
<feature type="domain" description="Bacteriophage tail tape measure N-terminal" evidence="3">
    <location>
        <begin position="162"/>
        <end position="314"/>
    </location>
</feature>
<feature type="compositionally biased region" description="Basic and acidic residues" evidence="1">
    <location>
        <begin position="451"/>
        <end position="461"/>
    </location>
</feature>
<keyword evidence="5" id="KW-1185">Reference proteome</keyword>
<feature type="region of interest" description="Disordered" evidence="1">
    <location>
        <begin position="503"/>
        <end position="526"/>
    </location>
</feature>
<organism evidence="4 5">
    <name type="scientific">Sphingomonas aurantiaca</name>
    <dbReference type="NCBI Taxonomy" id="185949"/>
    <lineage>
        <taxon>Bacteria</taxon>
        <taxon>Pseudomonadati</taxon>
        <taxon>Pseudomonadota</taxon>
        <taxon>Alphaproteobacteria</taxon>
        <taxon>Sphingomonadales</taxon>
        <taxon>Sphingomonadaceae</taxon>
        <taxon>Sphingomonas</taxon>
    </lineage>
</organism>
<dbReference type="Pfam" id="PF06791">
    <property type="entry name" value="TMP_2"/>
    <property type="match status" value="1"/>
</dbReference>
<proteinExistence type="predicted"/>
<keyword evidence="4" id="KW-0645">Protease</keyword>
<dbReference type="RefSeq" id="WP_107958468.1">
    <property type="nucleotide sequence ID" value="NZ_QAOG01000004.1"/>
</dbReference>
<protein>
    <submittedName>
        <fullName evidence="4">D-alanyl-D-alanine carboxypeptidase-like protein</fullName>
    </submittedName>
</protein>
<accession>A0A2T5GKB2</accession>
<feature type="compositionally biased region" description="Basic and acidic residues" evidence="1">
    <location>
        <begin position="506"/>
        <end position="516"/>
    </location>
</feature>
<dbReference type="Proteomes" id="UP000244189">
    <property type="component" value="Unassembled WGS sequence"/>
</dbReference>
<feature type="region of interest" description="Disordered" evidence="1">
    <location>
        <begin position="451"/>
        <end position="477"/>
    </location>
</feature>
<dbReference type="AlphaFoldDB" id="A0A2T5GKB2"/>
<name>A0A2T5GKB2_9SPHN</name>
<dbReference type="SUPFAM" id="SSF55166">
    <property type="entry name" value="Hedgehog/DD-peptidase"/>
    <property type="match status" value="1"/>
</dbReference>
<evidence type="ECO:0000313" key="4">
    <source>
        <dbReference type="EMBL" id="PTQ59741.1"/>
    </source>
</evidence>
<dbReference type="InterPro" id="IPR009045">
    <property type="entry name" value="Zn_M74/Hedgehog-like"/>
</dbReference>
<evidence type="ECO:0000313" key="5">
    <source>
        <dbReference type="Proteomes" id="UP000244189"/>
    </source>
</evidence>
<dbReference type="Pfam" id="PF02557">
    <property type="entry name" value="VanY"/>
    <property type="match status" value="1"/>
</dbReference>
<gene>
    <name evidence="4" type="ORF">C8J26_2593</name>
</gene>
<dbReference type="GO" id="GO:0006508">
    <property type="term" value="P:proteolysis"/>
    <property type="evidence" value="ECO:0007669"/>
    <property type="project" value="InterPro"/>
</dbReference>
<comment type="caution">
    <text evidence="4">The sequence shown here is derived from an EMBL/GenBank/DDBJ whole genome shotgun (WGS) entry which is preliminary data.</text>
</comment>
<reference evidence="4 5" key="1">
    <citation type="submission" date="2018-04" db="EMBL/GenBank/DDBJ databases">
        <title>Genomic Encyclopedia of Type Strains, Phase III (KMG-III): the genomes of soil and plant-associated and newly described type strains.</title>
        <authorList>
            <person name="Whitman W."/>
        </authorList>
    </citation>
    <scope>NUCLEOTIDE SEQUENCE [LARGE SCALE GENOMIC DNA]</scope>
    <source>
        <strain evidence="4 5">MA101b</strain>
    </source>
</reference>
<evidence type="ECO:0000256" key="1">
    <source>
        <dbReference type="SAM" id="MobiDB-lite"/>
    </source>
</evidence>
<dbReference type="Gene3D" id="3.30.1380.10">
    <property type="match status" value="1"/>
</dbReference>
<keyword evidence="4" id="KW-0121">Carboxypeptidase</keyword>
<dbReference type="EMBL" id="QAOG01000004">
    <property type="protein sequence ID" value="PTQ59741.1"/>
    <property type="molecule type" value="Genomic_DNA"/>
</dbReference>
<keyword evidence="4" id="KW-0378">Hydrolase</keyword>
<feature type="domain" description="D-alanyl-D-alanine carboxypeptidase-like core" evidence="2">
    <location>
        <begin position="486"/>
        <end position="551"/>
    </location>
</feature>
<dbReference type="InterPro" id="IPR009628">
    <property type="entry name" value="Phage_tape_measure_N"/>
</dbReference>
<dbReference type="GO" id="GO:0004180">
    <property type="term" value="F:carboxypeptidase activity"/>
    <property type="evidence" value="ECO:0007669"/>
    <property type="project" value="UniProtKB-KW"/>
</dbReference>
<dbReference type="InterPro" id="IPR003709">
    <property type="entry name" value="VanY-like_core_dom"/>
</dbReference>